<comment type="caution">
    <text evidence="1">The sequence shown here is derived from an EMBL/GenBank/DDBJ whole genome shotgun (WGS) entry which is preliminary data.</text>
</comment>
<organism evidence="1 2">
    <name type="scientific">Nocardiopsis aegyptia</name>
    <dbReference type="NCBI Taxonomy" id="220378"/>
    <lineage>
        <taxon>Bacteria</taxon>
        <taxon>Bacillati</taxon>
        <taxon>Actinomycetota</taxon>
        <taxon>Actinomycetes</taxon>
        <taxon>Streptosporangiales</taxon>
        <taxon>Nocardiopsidaceae</taxon>
        <taxon>Nocardiopsis</taxon>
    </lineage>
</organism>
<dbReference type="Proteomes" id="UP000572051">
    <property type="component" value="Unassembled WGS sequence"/>
</dbReference>
<sequence>MTTQHIPTRPPAWQGRQLTGSTARAYERFLVPAIFGRARARPADRVQRR</sequence>
<gene>
    <name evidence="1" type="ORF">HNR10_001290</name>
</gene>
<accession>A0A7Z0J9E5</accession>
<protein>
    <submittedName>
        <fullName evidence="1">Uncharacterized protein</fullName>
    </submittedName>
</protein>
<dbReference type="RefSeq" id="WP_179821580.1">
    <property type="nucleotide sequence ID" value="NZ_JACCFS010000001.1"/>
</dbReference>
<keyword evidence="2" id="KW-1185">Reference proteome</keyword>
<evidence type="ECO:0000313" key="1">
    <source>
        <dbReference type="EMBL" id="NYJ33409.1"/>
    </source>
</evidence>
<evidence type="ECO:0000313" key="2">
    <source>
        <dbReference type="Proteomes" id="UP000572051"/>
    </source>
</evidence>
<dbReference type="AlphaFoldDB" id="A0A7Z0J9E5"/>
<proteinExistence type="predicted"/>
<dbReference type="EMBL" id="JACCFS010000001">
    <property type="protein sequence ID" value="NYJ33409.1"/>
    <property type="molecule type" value="Genomic_DNA"/>
</dbReference>
<reference evidence="1 2" key="1">
    <citation type="submission" date="2020-07" db="EMBL/GenBank/DDBJ databases">
        <title>Sequencing the genomes of 1000 actinobacteria strains.</title>
        <authorList>
            <person name="Klenk H.-P."/>
        </authorList>
    </citation>
    <scope>NUCLEOTIDE SEQUENCE [LARGE SCALE GENOMIC DNA]</scope>
    <source>
        <strain evidence="1 2">DSM 44442</strain>
    </source>
</reference>
<name>A0A7Z0J9E5_9ACTN</name>